<dbReference type="GO" id="GO:0003677">
    <property type="term" value="F:DNA binding"/>
    <property type="evidence" value="ECO:0007669"/>
    <property type="project" value="InterPro"/>
</dbReference>
<evidence type="ECO:0000259" key="1">
    <source>
        <dbReference type="PROSITE" id="PS50943"/>
    </source>
</evidence>
<sequence length="44" mass="4725">MGNMVAGKNVSLEVLLKICEVLDCDFADIIEARKESGEDNAGNL</sequence>
<dbReference type="InterPro" id="IPR001387">
    <property type="entry name" value="Cro/C1-type_HTH"/>
</dbReference>
<dbReference type="InterPro" id="IPR010982">
    <property type="entry name" value="Lambda_DNA-bd_dom_sf"/>
</dbReference>
<evidence type="ECO:0000313" key="2">
    <source>
        <dbReference type="EMBL" id="MPM75748.1"/>
    </source>
</evidence>
<dbReference type="PROSITE" id="PS50943">
    <property type="entry name" value="HTH_CROC1"/>
    <property type="match status" value="1"/>
</dbReference>
<proteinExistence type="predicted"/>
<dbReference type="Pfam" id="PF13443">
    <property type="entry name" value="HTH_26"/>
    <property type="match status" value="1"/>
</dbReference>
<dbReference type="EMBL" id="VSSQ01026832">
    <property type="protein sequence ID" value="MPM75748.1"/>
    <property type="molecule type" value="Genomic_DNA"/>
</dbReference>
<organism evidence="2">
    <name type="scientific">bioreactor metagenome</name>
    <dbReference type="NCBI Taxonomy" id="1076179"/>
    <lineage>
        <taxon>unclassified sequences</taxon>
        <taxon>metagenomes</taxon>
        <taxon>ecological metagenomes</taxon>
    </lineage>
</organism>
<reference evidence="2" key="1">
    <citation type="submission" date="2019-08" db="EMBL/GenBank/DDBJ databases">
        <authorList>
            <person name="Kucharzyk K."/>
            <person name="Murdoch R.W."/>
            <person name="Higgins S."/>
            <person name="Loffler F."/>
        </authorList>
    </citation>
    <scope>NUCLEOTIDE SEQUENCE</scope>
</reference>
<dbReference type="SUPFAM" id="SSF47413">
    <property type="entry name" value="lambda repressor-like DNA-binding domains"/>
    <property type="match status" value="1"/>
</dbReference>
<gene>
    <name evidence="2" type="ORF">SDC9_122742</name>
</gene>
<name>A0A645CFT6_9ZZZZ</name>
<protein>
    <recommendedName>
        <fullName evidence="1">HTH cro/C1-type domain-containing protein</fullName>
    </recommendedName>
</protein>
<comment type="caution">
    <text evidence="2">The sequence shown here is derived from an EMBL/GenBank/DDBJ whole genome shotgun (WGS) entry which is preliminary data.</text>
</comment>
<feature type="domain" description="HTH cro/C1-type" evidence="1">
    <location>
        <begin position="8"/>
        <end position="29"/>
    </location>
</feature>
<accession>A0A645CFT6</accession>
<dbReference type="AlphaFoldDB" id="A0A645CFT6"/>